<comment type="caution">
    <text evidence="6">The sequence shown here is derived from an EMBL/GenBank/DDBJ whole genome shotgun (WGS) entry which is preliminary data.</text>
</comment>
<dbReference type="EMBL" id="JAWIIJ010000013">
    <property type="protein sequence ID" value="MDV2080400.1"/>
    <property type="molecule type" value="Genomic_DNA"/>
</dbReference>
<dbReference type="PANTHER" id="PTHR48094">
    <property type="entry name" value="PROTEIN/NUCLEIC ACID DEGLYCASE DJ-1-RELATED"/>
    <property type="match status" value="1"/>
</dbReference>
<evidence type="ECO:0000256" key="3">
    <source>
        <dbReference type="ARBA" id="ARBA00038493"/>
    </source>
</evidence>
<evidence type="ECO:0000256" key="2">
    <source>
        <dbReference type="ARBA" id="ARBA00023239"/>
    </source>
</evidence>
<feature type="signal peptide" evidence="4">
    <location>
        <begin position="1"/>
        <end position="22"/>
    </location>
</feature>
<feature type="domain" description="DJ-1/PfpI" evidence="5">
    <location>
        <begin position="55"/>
        <end position="248"/>
    </location>
</feature>
<dbReference type="InterPro" id="IPR050325">
    <property type="entry name" value="Prot/Nucl_acid_deglycase"/>
</dbReference>
<dbReference type="Pfam" id="PF01965">
    <property type="entry name" value="DJ-1_PfpI"/>
    <property type="match status" value="1"/>
</dbReference>
<reference evidence="6 7" key="1">
    <citation type="submission" date="2023-10" db="EMBL/GenBank/DDBJ databases">
        <title>Characteristics and mechanism of a salt-tolerant marine origin heterotrophic nitrifying- aerobic denitrifying bacteria Marinobacter xestospongiae HN1.</title>
        <authorList>
            <person name="Qi R."/>
        </authorList>
    </citation>
    <scope>NUCLEOTIDE SEQUENCE [LARGE SCALE GENOMIC DNA]</scope>
    <source>
        <strain evidence="6 7">HN1</strain>
    </source>
</reference>
<sequence length="256" mass="27676">MKHLISIALLFVVLLTTNLAHAGSPAKDLKKILIVLTSHTELGNTGKKTGFWLPELTHPYYEFTGAGYTVDVASIEGGMAPVDAKAFREADEFHQVFLNDAELMAKVIRSIPLAEVDPEDYRAVMFAGGSGPMWDFPENDDISRISAAIYENQGVVSAVCHGNAALVNLRLSSGELLVAGKRVAAFTNEEEASLGTTDVVPFLLQDELVERGATHVYGAAWEENVVVDGRLVTGQNPASAQKAAQNVIQMLKVPRR</sequence>
<evidence type="ECO:0000313" key="7">
    <source>
        <dbReference type="Proteomes" id="UP001269819"/>
    </source>
</evidence>
<dbReference type="PANTHER" id="PTHR48094:SF11">
    <property type="entry name" value="GLUTATHIONE-INDEPENDENT GLYOXALASE HSP31-RELATED"/>
    <property type="match status" value="1"/>
</dbReference>
<protein>
    <submittedName>
        <fullName evidence="6">Type 1 glutamine amidotransferase domain-containing protein</fullName>
    </submittedName>
</protein>
<gene>
    <name evidence="6" type="ORF">RYS15_17070</name>
</gene>
<dbReference type="CDD" id="cd03141">
    <property type="entry name" value="GATase1_Hsp31_like"/>
    <property type="match status" value="1"/>
</dbReference>
<comment type="similarity">
    <text evidence="3">Belongs to the peptidase C56 family. HSP31-like subfamily.</text>
</comment>
<name>A0ABU3W1K6_9GAMM</name>
<organism evidence="6 7">
    <name type="scientific">Marinobacter xestospongiae</name>
    <dbReference type="NCBI Taxonomy" id="994319"/>
    <lineage>
        <taxon>Bacteria</taxon>
        <taxon>Pseudomonadati</taxon>
        <taxon>Pseudomonadota</taxon>
        <taxon>Gammaproteobacteria</taxon>
        <taxon>Pseudomonadales</taxon>
        <taxon>Marinobacteraceae</taxon>
        <taxon>Marinobacter</taxon>
    </lineage>
</organism>
<evidence type="ECO:0000259" key="5">
    <source>
        <dbReference type="Pfam" id="PF01965"/>
    </source>
</evidence>
<evidence type="ECO:0000313" key="6">
    <source>
        <dbReference type="EMBL" id="MDV2080400.1"/>
    </source>
</evidence>
<accession>A0ABU3W1K6</accession>
<proteinExistence type="inferred from homology"/>
<dbReference type="Proteomes" id="UP001269819">
    <property type="component" value="Unassembled WGS sequence"/>
</dbReference>
<dbReference type="RefSeq" id="WP_316974815.1">
    <property type="nucleotide sequence ID" value="NZ_JAWIIJ010000013.1"/>
</dbReference>
<feature type="chain" id="PRO_5047376298" evidence="4">
    <location>
        <begin position="23"/>
        <end position="256"/>
    </location>
</feature>
<keyword evidence="6" id="KW-0315">Glutamine amidotransferase</keyword>
<keyword evidence="2" id="KW-0456">Lyase</keyword>
<keyword evidence="1" id="KW-0346">Stress response</keyword>
<keyword evidence="7" id="KW-1185">Reference proteome</keyword>
<dbReference type="InterPro" id="IPR002818">
    <property type="entry name" value="DJ-1/PfpI"/>
</dbReference>
<evidence type="ECO:0000256" key="4">
    <source>
        <dbReference type="SAM" id="SignalP"/>
    </source>
</evidence>
<dbReference type="InterPro" id="IPR029062">
    <property type="entry name" value="Class_I_gatase-like"/>
</dbReference>
<evidence type="ECO:0000256" key="1">
    <source>
        <dbReference type="ARBA" id="ARBA00023016"/>
    </source>
</evidence>
<dbReference type="SUPFAM" id="SSF52317">
    <property type="entry name" value="Class I glutamine amidotransferase-like"/>
    <property type="match status" value="1"/>
</dbReference>
<keyword evidence="4" id="KW-0732">Signal</keyword>
<dbReference type="Gene3D" id="3.40.50.880">
    <property type="match status" value="1"/>
</dbReference>